<evidence type="ECO:0000313" key="2">
    <source>
        <dbReference type="Proteomes" id="UP000176893"/>
    </source>
</evidence>
<protein>
    <recommendedName>
        <fullName evidence="3">Acylneuraminate cytidylyltransferase</fullName>
    </recommendedName>
</protein>
<dbReference type="PANTHER" id="PTHR21485:SF6">
    <property type="entry name" value="N-ACYLNEURAMINATE CYTIDYLYLTRANSFERASE-RELATED"/>
    <property type="match status" value="1"/>
</dbReference>
<dbReference type="InterPro" id="IPR003329">
    <property type="entry name" value="Cytidylyl_trans"/>
</dbReference>
<organism evidence="1 2">
    <name type="scientific">Candidatus Yanofskybacteria bacterium RIFCSPHIGHO2_01_FULL_41_26</name>
    <dbReference type="NCBI Taxonomy" id="1802661"/>
    <lineage>
        <taxon>Bacteria</taxon>
        <taxon>Candidatus Yanofskyibacteriota</taxon>
    </lineage>
</organism>
<dbReference type="Proteomes" id="UP000176893">
    <property type="component" value="Unassembled WGS sequence"/>
</dbReference>
<dbReference type="InterPro" id="IPR029044">
    <property type="entry name" value="Nucleotide-diphossugar_trans"/>
</dbReference>
<reference evidence="1 2" key="1">
    <citation type="journal article" date="2016" name="Nat. Commun.">
        <title>Thousands of microbial genomes shed light on interconnected biogeochemical processes in an aquifer system.</title>
        <authorList>
            <person name="Anantharaman K."/>
            <person name="Brown C.T."/>
            <person name="Hug L.A."/>
            <person name="Sharon I."/>
            <person name="Castelle C.J."/>
            <person name="Probst A.J."/>
            <person name="Thomas B.C."/>
            <person name="Singh A."/>
            <person name="Wilkins M.J."/>
            <person name="Karaoz U."/>
            <person name="Brodie E.L."/>
            <person name="Williams K.H."/>
            <person name="Hubbard S.S."/>
            <person name="Banfield J.F."/>
        </authorList>
    </citation>
    <scope>NUCLEOTIDE SEQUENCE [LARGE SCALE GENOMIC DNA]</scope>
</reference>
<name>A0A1F8EDF3_9BACT</name>
<comment type="caution">
    <text evidence="1">The sequence shown here is derived from an EMBL/GenBank/DDBJ whole genome shotgun (WGS) entry which is preliminary data.</text>
</comment>
<proteinExistence type="predicted"/>
<evidence type="ECO:0008006" key="3">
    <source>
        <dbReference type="Google" id="ProtNLM"/>
    </source>
</evidence>
<sequence>MYKNKKILAIVPARGGSKRLPRKNIKKLNGKPMISYAIKAALLSDYIDRIIVSTDDPIIAKISEKYGAEVPFIRPAELATDTARPEHVLQHAVAYFSSNGFDADLIVLIQPTSPLVSVDDIDGAIEKMFKTKAGSCIGVCEISERPEWMYKLKDGKAVLFLRGSGTKKRSQELPKLYKINGAVYVVKREILMKNDKIIDDNSEIFLMPRERSVDIDELIDFKLAEAILRSQ</sequence>
<dbReference type="CDD" id="cd02513">
    <property type="entry name" value="CMP-NeuAc_Synthase"/>
    <property type="match status" value="1"/>
</dbReference>
<dbReference type="Gene3D" id="3.90.550.10">
    <property type="entry name" value="Spore Coat Polysaccharide Biosynthesis Protein SpsA, Chain A"/>
    <property type="match status" value="1"/>
</dbReference>
<evidence type="ECO:0000313" key="1">
    <source>
        <dbReference type="EMBL" id="OGM98921.1"/>
    </source>
</evidence>
<gene>
    <name evidence="1" type="ORF">A2649_00970</name>
</gene>
<dbReference type="AlphaFoldDB" id="A0A1F8EDF3"/>
<dbReference type="PANTHER" id="PTHR21485">
    <property type="entry name" value="HAD SUPERFAMILY MEMBERS CMAS AND KDSC"/>
    <property type="match status" value="1"/>
</dbReference>
<dbReference type="Pfam" id="PF02348">
    <property type="entry name" value="CTP_transf_3"/>
    <property type="match status" value="1"/>
</dbReference>
<dbReference type="SUPFAM" id="SSF53448">
    <property type="entry name" value="Nucleotide-diphospho-sugar transferases"/>
    <property type="match status" value="1"/>
</dbReference>
<dbReference type="STRING" id="1802661.A2649_00970"/>
<accession>A0A1F8EDF3</accession>
<dbReference type="EMBL" id="MGJB01000006">
    <property type="protein sequence ID" value="OGM98921.1"/>
    <property type="molecule type" value="Genomic_DNA"/>
</dbReference>
<dbReference type="InterPro" id="IPR050793">
    <property type="entry name" value="CMP-NeuNAc_synthase"/>
</dbReference>
<dbReference type="GO" id="GO:0008781">
    <property type="term" value="F:N-acylneuraminate cytidylyltransferase activity"/>
    <property type="evidence" value="ECO:0007669"/>
    <property type="project" value="TreeGrafter"/>
</dbReference>